<dbReference type="GO" id="GO:0000976">
    <property type="term" value="F:transcription cis-regulatory region binding"/>
    <property type="evidence" value="ECO:0007669"/>
    <property type="project" value="TreeGrafter"/>
</dbReference>
<gene>
    <name evidence="5" type="ORF">PDESU_02529</name>
</gene>
<dbReference type="AlphaFoldDB" id="A0A6C2U1Y9"/>
<evidence type="ECO:0000313" key="6">
    <source>
        <dbReference type="Proteomes" id="UP000366872"/>
    </source>
</evidence>
<dbReference type="RefSeq" id="WP_136079502.1">
    <property type="nucleotide sequence ID" value="NZ_CAAHFG010000001.1"/>
</dbReference>
<name>A0A6C2U1Y9_PONDE</name>
<dbReference type="InterPro" id="IPR000843">
    <property type="entry name" value="HTH_LacI"/>
</dbReference>
<dbReference type="PANTHER" id="PTHR30146">
    <property type="entry name" value="LACI-RELATED TRANSCRIPTIONAL REPRESSOR"/>
    <property type="match status" value="1"/>
</dbReference>
<dbReference type="PANTHER" id="PTHR30146:SF109">
    <property type="entry name" value="HTH-TYPE TRANSCRIPTIONAL REGULATOR GALS"/>
    <property type="match status" value="1"/>
</dbReference>
<dbReference type="PROSITE" id="PS50932">
    <property type="entry name" value="HTH_LACI_2"/>
    <property type="match status" value="1"/>
</dbReference>
<accession>A0A6C2U1Y9</accession>
<evidence type="ECO:0000313" key="5">
    <source>
        <dbReference type="EMBL" id="VGO13972.1"/>
    </source>
</evidence>
<keyword evidence="6" id="KW-1185">Reference proteome</keyword>
<dbReference type="InterPro" id="IPR028082">
    <property type="entry name" value="Peripla_BP_I"/>
</dbReference>
<keyword evidence="3" id="KW-0804">Transcription</keyword>
<reference evidence="5 6" key="1">
    <citation type="submission" date="2019-04" db="EMBL/GenBank/DDBJ databases">
        <authorList>
            <person name="Van Vliet M D."/>
        </authorList>
    </citation>
    <scope>NUCLEOTIDE SEQUENCE [LARGE SCALE GENOMIC DNA]</scope>
    <source>
        <strain evidence="5 6">F1</strain>
    </source>
</reference>
<dbReference type="CDD" id="cd01392">
    <property type="entry name" value="HTH_LacI"/>
    <property type="match status" value="1"/>
</dbReference>
<dbReference type="Proteomes" id="UP000366872">
    <property type="component" value="Unassembled WGS sequence"/>
</dbReference>
<keyword evidence="2" id="KW-0238">DNA-binding</keyword>
<dbReference type="GO" id="GO:0003700">
    <property type="term" value="F:DNA-binding transcription factor activity"/>
    <property type="evidence" value="ECO:0007669"/>
    <property type="project" value="TreeGrafter"/>
</dbReference>
<organism evidence="5 6">
    <name type="scientific">Pontiella desulfatans</name>
    <dbReference type="NCBI Taxonomy" id="2750659"/>
    <lineage>
        <taxon>Bacteria</taxon>
        <taxon>Pseudomonadati</taxon>
        <taxon>Kiritimatiellota</taxon>
        <taxon>Kiritimatiellia</taxon>
        <taxon>Kiritimatiellales</taxon>
        <taxon>Pontiellaceae</taxon>
        <taxon>Pontiella</taxon>
    </lineage>
</organism>
<feature type="domain" description="HTH lacI-type" evidence="4">
    <location>
        <begin position="6"/>
        <end position="60"/>
    </location>
</feature>
<sequence length="340" mass="39358">MTEKRITQKDLAQHLGVNRSTITRALKNDPQISPVMRQKVKRLAKKLGYHLDPNLSQLMAQIQTKDPSKQIRTLAVWNPMEHPISESDTRLNYDFREVFAGAKEQALTLGYQLEEFWQGTYTPKRLASILRHRNAQGLLMLPSYKTYEFDCNLQRLSVVSLDYFTTHAFPVHRILHDTQYALEFTLHKAHELGFKNPALICPATPSKPTAEIIRGTFESIYTHYNSLTRNQKFPYFIVDPDDSRQIKRMVRSIEKIRPDHIITYHCHTLEKMFDNQLPENTPVFDFSLKEPQDKGPGIRPPSRAIGACAIRKIISMIHTGERGIPEFPETTYIRGTWETP</sequence>
<dbReference type="EMBL" id="CAAHFG010000001">
    <property type="protein sequence ID" value="VGO13972.1"/>
    <property type="molecule type" value="Genomic_DNA"/>
</dbReference>
<keyword evidence="1" id="KW-0805">Transcription regulation</keyword>
<dbReference type="SMART" id="SM00354">
    <property type="entry name" value="HTH_LACI"/>
    <property type="match status" value="1"/>
</dbReference>
<dbReference type="InterPro" id="IPR010982">
    <property type="entry name" value="Lambda_DNA-bd_dom_sf"/>
</dbReference>
<dbReference type="SUPFAM" id="SSF47413">
    <property type="entry name" value="lambda repressor-like DNA-binding domains"/>
    <property type="match status" value="1"/>
</dbReference>
<proteinExistence type="predicted"/>
<evidence type="ECO:0000256" key="1">
    <source>
        <dbReference type="ARBA" id="ARBA00023015"/>
    </source>
</evidence>
<evidence type="ECO:0000256" key="3">
    <source>
        <dbReference type="ARBA" id="ARBA00023163"/>
    </source>
</evidence>
<protein>
    <recommendedName>
        <fullName evidence="4">HTH lacI-type domain-containing protein</fullName>
    </recommendedName>
</protein>
<evidence type="ECO:0000256" key="2">
    <source>
        <dbReference type="ARBA" id="ARBA00023125"/>
    </source>
</evidence>
<evidence type="ECO:0000259" key="4">
    <source>
        <dbReference type="PROSITE" id="PS50932"/>
    </source>
</evidence>
<dbReference type="SUPFAM" id="SSF53822">
    <property type="entry name" value="Periplasmic binding protein-like I"/>
    <property type="match status" value="1"/>
</dbReference>
<dbReference type="Gene3D" id="1.10.260.40">
    <property type="entry name" value="lambda repressor-like DNA-binding domains"/>
    <property type="match status" value="1"/>
</dbReference>
<dbReference type="Pfam" id="PF00356">
    <property type="entry name" value="LacI"/>
    <property type="match status" value="1"/>
</dbReference>